<reference evidence="3 4" key="1">
    <citation type="submission" date="2016-10" db="EMBL/GenBank/DDBJ databases">
        <authorList>
            <person name="Varghese N."/>
            <person name="Submissions S."/>
        </authorList>
    </citation>
    <scope>NUCLEOTIDE SEQUENCE [LARGE SCALE GENOMIC DNA]</scope>
    <source>
        <strain evidence="3 4">DSM 1361</strain>
    </source>
</reference>
<evidence type="ECO:0000313" key="3">
    <source>
        <dbReference type="EMBL" id="SFP21375.1"/>
    </source>
</evidence>
<organism evidence="3 4">
    <name type="scientific">Ruminobacter amylophilus</name>
    <dbReference type="NCBI Taxonomy" id="867"/>
    <lineage>
        <taxon>Bacteria</taxon>
        <taxon>Pseudomonadati</taxon>
        <taxon>Pseudomonadota</taxon>
        <taxon>Gammaproteobacteria</taxon>
        <taxon>Aeromonadales</taxon>
        <taxon>Succinivibrionaceae</taxon>
        <taxon>Ruminobacter</taxon>
    </lineage>
</organism>
<feature type="transmembrane region" description="Helical" evidence="2">
    <location>
        <begin position="145"/>
        <end position="168"/>
    </location>
</feature>
<proteinExistence type="predicted"/>
<keyword evidence="2" id="KW-0472">Membrane</keyword>
<dbReference type="OrthoDB" id="2295785at2"/>
<dbReference type="AlphaFoldDB" id="A0A662ZFV6"/>
<feature type="compositionally biased region" description="Polar residues" evidence="1">
    <location>
        <begin position="42"/>
        <end position="61"/>
    </location>
</feature>
<dbReference type="EMBL" id="FOXF01000009">
    <property type="protein sequence ID" value="SFP21375.1"/>
    <property type="molecule type" value="Genomic_DNA"/>
</dbReference>
<feature type="region of interest" description="Disordered" evidence="1">
    <location>
        <begin position="40"/>
        <end position="61"/>
    </location>
</feature>
<gene>
    <name evidence="3" type="ORF">SAMN02910344_00752</name>
</gene>
<evidence type="ECO:0008006" key="5">
    <source>
        <dbReference type="Google" id="ProtNLM"/>
    </source>
</evidence>
<evidence type="ECO:0000256" key="2">
    <source>
        <dbReference type="SAM" id="Phobius"/>
    </source>
</evidence>
<keyword evidence="2" id="KW-1133">Transmembrane helix</keyword>
<dbReference type="RefSeq" id="WP_093141056.1">
    <property type="nucleotide sequence ID" value="NZ_FOXF01000009.1"/>
</dbReference>
<sequence>MAYCKKCGTVLKKYIEICPLCGAPTGMEKTDDYGFYAGKAQHNGNGENADFSDSSEYRSMNAQTGDAITDEESTSLEQGNQNKEQDSGAGLPAVIQDVYQSGQNEKRRKPESDGRAFNPDDIYFYTRTEQFQKTVRKHSGQKKTVYRILLVGLFIFAGAAVYTAVSLYDFDVYGSRLVFHNMQNFRKKPLSDVAETLHRTRKCLLDSGAMNYYAPNTKVKIPHHSSCHMSGENQNVQINVSSSGTVTAVFSSPETDYIVEPFYASGKEKKIVWKVSQTSACIARYSCDDVDPNTL</sequence>
<protein>
    <recommendedName>
        <fullName evidence="5">Zinc-ribbon domain-containing protein</fullName>
    </recommendedName>
</protein>
<keyword evidence="2" id="KW-0812">Transmembrane</keyword>
<name>A0A662ZFV6_9GAMM</name>
<dbReference type="Proteomes" id="UP000243745">
    <property type="component" value="Unassembled WGS sequence"/>
</dbReference>
<evidence type="ECO:0000313" key="4">
    <source>
        <dbReference type="Proteomes" id="UP000243745"/>
    </source>
</evidence>
<keyword evidence="4" id="KW-1185">Reference proteome</keyword>
<evidence type="ECO:0000256" key="1">
    <source>
        <dbReference type="SAM" id="MobiDB-lite"/>
    </source>
</evidence>
<accession>A0A662ZFV6</accession>